<gene>
    <name evidence="2" type="ORF">NPIL_566401</name>
</gene>
<evidence type="ECO:0000313" key="3">
    <source>
        <dbReference type="Proteomes" id="UP000887013"/>
    </source>
</evidence>
<sequence length="109" mass="12349">MSSRDFPKCGHTNLTRDCDIKERIDNPFCINCEARGHTASWGECPKYPKQPKNSRQNVMISKRNLVEKNIPFAHAVKAKTQVEQHNNILQSETSAQTDARSQQGLILPT</sequence>
<evidence type="ECO:0000256" key="1">
    <source>
        <dbReference type="SAM" id="MobiDB-lite"/>
    </source>
</evidence>
<organism evidence="2 3">
    <name type="scientific">Nephila pilipes</name>
    <name type="common">Giant wood spider</name>
    <name type="synonym">Nephila maculata</name>
    <dbReference type="NCBI Taxonomy" id="299642"/>
    <lineage>
        <taxon>Eukaryota</taxon>
        <taxon>Metazoa</taxon>
        <taxon>Ecdysozoa</taxon>
        <taxon>Arthropoda</taxon>
        <taxon>Chelicerata</taxon>
        <taxon>Arachnida</taxon>
        <taxon>Araneae</taxon>
        <taxon>Araneomorphae</taxon>
        <taxon>Entelegynae</taxon>
        <taxon>Araneoidea</taxon>
        <taxon>Nephilidae</taxon>
        <taxon>Nephila</taxon>
    </lineage>
</organism>
<reference evidence="2" key="1">
    <citation type="submission" date="2020-08" db="EMBL/GenBank/DDBJ databases">
        <title>Multicomponent nature underlies the extraordinary mechanical properties of spider dragline silk.</title>
        <authorList>
            <person name="Kono N."/>
            <person name="Nakamura H."/>
            <person name="Mori M."/>
            <person name="Yoshida Y."/>
            <person name="Ohtoshi R."/>
            <person name="Malay A.D."/>
            <person name="Moran D.A.P."/>
            <person name="Tomita M."/>
            <person name="Numata K."/>
            <person name="Arakawa K."/>
        </authorList>
    </citation>
    <scope>NUCLEOTIDE SEQUENCE</scope>
</reference>
<dbReference type="AlphaFoldDB" id="A0A8X6IIV9"/>
<dbReference type="OrthoDB" id="6436624at2759"/>
<keyword evidence="3" id="KW-1185">Reference proteome</keyword>
<proteinExistence type="predicted"/>
<dbReference type="Proteomes" id="UP000887013">
    <property type="component" value="Unassembled WGS sequence"/>
</dbReference>
<protein>
    <submittedName>
        <fullName evidence="2">Uncharacterized protein</fullName>
    </submittedName>
</protein>
<feature type="region of interest" description="Disordered" evidence="1">
    <location>
        <begin position="88"/>
        <end position="109"/>
    </location>
</feature>
<dbReference type="EMBL" id="BMAW01044454">
    <property type="protein sequence ID" value="GFS44795.1"/>
    <property type="molecule type" value="Genomic_DNA"/>
</dbReference>
<name>A0A8X6IIV9_NEPPI</name>
<comment type="caution">
    <text evidence="2">The sequence shown here is derived from an EMBL/GenBank/DDBJ whole genome shotgun (WGS) entry which is preliminary data.</text>
</comment>
<accession>A0A8X6IIV9</accession>
<evidence type="ECO:0000313" key="2">
    <source>
        <dbReference type="EMBL" id="GFS44795.1"/>
    </source>
</evidence>